<dbReference type="NCBIfam" id="TIGR00045">
    <property type="entry name" value="glycerate kinase"/>
    <property type="match status" value="1"/>
</dbReference>
<evidence type="ECO:0000313" key="6">
    <source>
        <dbReference type="Proteomes" id="UP000007809"/>
    </source>
</evidence>
<dbReference type="InterPro" id="IPR004381">
    <property type="entry name" value="Glycerate_kinase"/>
</dbReference>
<dbReference type="InterPro" id="IPR036129">
    <property type="entry name" value="Glycerate_kinase_sf"/>
</dbReference>
<organism evidence="5 6">
    <name type="scientific">Pseudonocardia dioxanivorans (strain ATCC 55486 / DSM 44775 / JCM 13855 / CB1190)</name>
    <dbReference type="NCBI Taxonomy" id="675635"/>
    <lineage>
        <taxon>Bacteria</taxon>
        <taxon>Bacillati</taxon>
        <taxon>Actinomycetota</taxon>
        <taxon>Actinomycetes</taxon>
        <taxon>Pseudonocardiales</taxon>
        <taxon>Pseudonocardiaceae</taxon>
        <taxon>Pseudonocardia</taxon>
    </lineage>
</organism>
<accession>F4CN46</accession>
<reference evidence="5 6" key="1">
    <citation type="journal article" date="2011" name="J. Bacteriol.">
        <title>Genome sequence of the 1,4-dioxane-degrading Pseudonocardia dioxanivorans strain CB1190.</title>
        <authorList>
            <person name="Sales C.M."/>
            <person name="Mahendra S."/>
            <person name="Grostern A."/>
            <person name="Parales R.E."/>
            <person name="Goodwin L.A."/>
            <person name="Woyke T."/>
            <person name="Nolan M."/>
            <person name="Lapidus A."/>
            <person name="Chertkov O."/>
            <person name="Ovchinnikova G."/>
            <person name="Sczyrba A."/>
            <person name="Alvarez-Cohen L."/>
        </authorList>
    </citation>
    <scope>NUCLEOTIDE SEQUENCE [LARGE SCALE GENOMIC DNA]</scope>
    <source>
        <strain evidence="6">ATCC 55486 / DSM 44775 / JCM 13855 / CB1190</strain>
    </source>
</reference>
<dbReference type="PIRSF" id="PIRSF006078">
    <property type="entry name" value="GlxK"/>
    <property type="match status" value="1"/>
</dbReference>
<keyword evidence="6" id="KW-1185">Reference proteome</keyword>
<evidence type="ECO:0000313" key="5">
    <source>
        <dbReference type="EMBL" id="AEA26059.1"/>
    </source>
</evidence>
<dbReference type="Pfam" id="PF02595">
    <property type="entry name" value="Gly_kinase"/>
    <property type="match status" value="1"/>
</dbReference>
<dbReference type="GO" id="GO:0008887">
    <property type="term" value="F:glycerate kinase activity"/>
    <property type="evidence" value="ECO:0007669"/>
    <property type="project" value="UniProtKB-UniRule"/>
</dbReference>
<dbReference type="Proteomes" id="UP000007809">
    <property type="component" value="Chromosome"/>
</dbReference>
<dbReference type="EMBL" id="CP002593">
    <property type="protein sequence ID" value="AEA26059.1"/>
    <property type="molecule type" value="Genomic_DNA"/>
</dbReference>
<dbReference type="GO" id="GO:0031388">
    <property type="term" value="P:organic acid phosphorylation"/>
    <property type="evidence" value="ECO:0007669"/>
    <property type="project" value="UniProtKB-UniRule"/>
</dbReference>
<proteinExistence type="inferred from homology"/>
<name>F4CN46_PSEUX</name>
<dbReference type="HOGENOM" id="CLU_028255_0_1_11"/>
<dbReference type="Gene3D" id="3.90.1510.10">
    <property type="entry name" value="Glycerate kinase, domain 2"/>
    <property type="match status" value="1"/>
</dbReference>
<protein>
    <submittedName>
        <fullName evidence="5">Glycerate kinase</fullName>
        <ecNumber evidence="5">2.7.1.31</ecNumber>
    </submittedName>
</protein>
<dbReference type="STRING" id="675635.Psed_3891"/>
<evidence type="ECO:0000256" key="3">
    <source>
        <dbReference type="ARBA" id="ARBA00022777"/>
    </source>
</evidence>
<evidence type="ECO:0000256" key="1">
    <source>
        <dbReference type="ARBA" id="ARBA00006284"/>
    </source>
</evidence>
<evidence type="ECO:0000256" key="2">
    <source>
        <dbReference type="ARBA" id="ARBA00022679"/>
    </source>
</evidence>
<dbReference type="PANTHER" id="PTHR21599:SF0">
    <property type="entry name" value="GLYCERATE KINASE"/>
    <property type="match status" value="1"/>
</dbReference>
<dbReference type="OrthoDB" id="9774290at2"/>
<dbReference type="SUPFAM" id="SSF110738">
    <property type="entry name" value="Glycerate kinase I"/>
    <property type="match status" value="1"/>
</dbReference>
<dbReference type="InterPro" id="IPR018197">
    <property type="entry name" value="Glycerate_kinase_RE-like"/>
</dbReference>
<dbReference type="eggNOG" id="COG1929">
    <property type="taxonomic scope" value="Bacteria"/>
</dbReference>
<dbReference type="InterPro" id="IPR018193">
    <property type="entry name" value="Glyc_kinase_flavodox-like_fold"/>
</dbReference>
<sequence length="377" mass="36765">MRVVVAPDKFKGSLTAVQVAERVGAGLQAVAPEVDVVALPVADGGDGTVDVALAAGFHAVPATASGPTGEPVQTRWARRGDVAIVELAAVCGLVRLPGGRPDPLGASSIGLGEVIGAALAAGCRQIVVAIGGSAGTDGGAGLLTALGAVVRDATGRPVPLGGAALAGATSLDLTGLDPRLAVTDLVVACDVDNPLCGPRGAAAVYGPQKGATPADVATLDAALGHWAGLVADATGTDHRDDPGAGAAGGVAFAARAVLGAALRPGIDLVLDLLRFDEHLAGADLVVTGEGALDEQTLAGKAPAGVAAVARAAGVPVVAVTGHSALTAARLRAAGIEQAYALTDLEPDVARCIADAGPLLEELARGLARDRLRGAVVT</sequence>
<dbReference type="Gene3D" id="3.40.50.10350">
    <property type="entry name" value="Glycerate kinase, domain 1"/>
    <property type="match status" value="1"/>
</dbReference>
<dbReference type="KEGG" id="pdx:Psed_3891"/>
<gene>
    <name evidence="5" type="ordered locus">Psed_3891</name>
</gene>
<dbReference type="AlphaFoldDB" id="F4CN46"/>
<dbReference type="EC" id="2.7.1.31" evidence="5"/>
<dbReference type="RefSeq" id="WP_013675977.1">
    <property type="nucleotide sequence ID" value="NC_015312.1"/>
</dbReference>
<keyword evidence="2 4" id="KW-0808">Transferase</keyword>
<comment type="similarity">
    <text evidence="1 4">Belongs to the glycerate kinase type-1 family.</text>
</comment>
<keyword evidence="3 4" id="KW-0418">Kinase</keyword>
<dbReference type="PANTHER" id="PTHR21599">
    <property type="entry name" value="GLYCERATE KINASE"/>
    <property type="match status" value="1"/>
</dbReference>
<evidence type="ECO:0000256" key="4">
    <source>
        <dbReference type="PIRNR" id="PIRNR006078"/>
    </source>
</evidence>